<dbReference type="InterPro" id="IPR030689">
    <property type="entry name" value="Cytochrome_b"/>
</dbReference>
<comment type="subcellular location">
    <subcellularLocation>
        <location evidence="2">Mitochondrion inner membrane</location>
        <topology evidence="2">Multi-pass membrane protein</topology>
    </subcellularLocation>
</comment>
<feature type="transmembrane region" description="Helical" evidence="20">
    <location>
        <begin position="114"/>
        <end position="134"/>
    </location>
</feature>
<evidence type="ECO:0000256" key="3">
    <source>
        <dbReference type="ARBA" id="ARBA00011649"/>
    </source>
</evidence>
<keyword evidence="5 20" id="KW-0813">Transport</keyword>
<keyword evidence="7 20" id="KW-0679">Respiratory chain</keyword>
<keyword evidence="9 19" id="KW-0479">Metal-binding</keyword>
<evidence type="ECO:0000256" key="7">
    <source>
        <dbReference type="ARBA" id="ARBA00022660"/>
    </source>
</evidence>
<dbReference type="PROSITE" id="PS51002">
    <property type="entry name" value="CYTB_NTER"/>
    <property type="match status" value="1"/>
</dbReference>
<evidence type="ECO:0000256" key="17">
    <source>
        <dbReference type="ARBA" id="ARBA00061233"/>
    </source>
</evidence>
<dbReference type="InterPro" id="IPR048260">
    <property type="entry name" value="Cytochrome_b_C_euk/bac"/>
</dbReference>
<keyword evidence="6 19" id="KW-0349">Heme</keyword>
<feature type="transmembrane region" description="Helical" evidence="20">
    <location>
        <begin position="34"/>
        <end position="57"/>
    </location>
</feature>
<feature type="transmembrane region" description="Helical" evidence="20">
    <location>
        <begin position="78"/>
        <end position="99"/>
    </location>
</feature>
<evidence type="ECO:0000256" key="5">
    <source>
        <dbReference type="ARBA" id="ARBA00022448"/>
    </source>
</evidence>
<dbReference type="CDD" id="cd00290">
    <property type="entry name" value="cytochrome_b_C"/>
    <property type="match status" value="1"/>
</dbReference>
<evidence type="ECO:0000256" key="11">
    <source>
        <dbReference type="ARBA" id="ARBA00022982"/>
    </source>
</evidence>
<feature type="transmembrane region" description="Helical" evidence="20">
    <location>
        <begin position="324"/>
        <end position="341"/>
    </location>
</feature>
<evidence type="ECO:0000259" key="21">
    <source>
        <dbReference type="PROSITE" id="PS51002"/>
    </source>
</evidence>
<comment type="function">
    <text evidence="1 20">Component of the ubiquinol-cytochrome c reductase complex (complex III or cytochrome b-c1 complex) that is part of the mitochondrial respiratory chain. The b-c1 complex mediates electron transfer from ubiquinol to cytochrome c. Contributes to the generation of a proton gradient across the mitochondrial membrane that is then used for ATP synthesis.</text>
</comment>
<evidence type="ECO:0000256" key="9">
    <source>
        <dbReference type="ARBA" id="ARBA00022723"/>
    </source>
</evidence>
<dbReference type="PANTHER" id="PTHR19271">
    <property type="entry name" value="CYTOCHROME B"/>
    <property type="match status" value="1"/>
</dbReference>
<organism evidence="23">
    <name type="scientific">Cerambycidae sp. 1 KM-2017</name>
    <dbReference type="NCBI Taxonomy" id="2219286"/>
    <lineage>
        <taxon>Eukaryota</taxon>
        <taxon>Metazoa</taxon>
        <taxon>Ecdysozoa</taxon>
        <taxon>Arthropoda</taxon>
        <taxon>Hexapoda</taxon>
        <taxon>Insecta</taxon>
        <taxon>Pterygota</taxon>
        <taxon>Neoptera</taxon>
        <taxon>Endopterygota</taxon>
        <taxon>Coleoptera</taxon>
        <taxon>Polyphaga</taxon>
        <taxon>Cucujiformia</taxon>
        <taxon>Chrysomeloidea</taxon>
        <taxon>Cerambycidae</taxon>
    </lineage>
</organism>
<evidence type="ECO:0000259" key="22">
    <source>
        <dbReference type="PROSITE" id="PS51003"/>
    </source>
</evidence>
<evidence type="ECO:0000256" key="1">
    <source>
        <dbReference type="ARBA" id="ARBA00002566"/>
    </source>
</evidence>
<evidence type="ECO:0000256" key="12">
    <source>
        <dbReference type="ARBA" id="ARBA00022989"/>
    </source>
</evidence>
<feature type="transmembrane region" description="Helical" evidence="20">
    <location>
        <begin position="347"/>
        <end position="365"/>
    </location>
</feature>
<keyword evidence="8 20" id="KW-0812">Transmembrane</keyword>
<feature type="binding site" evidence="18">
    <location>
        <position position="202"/>
    </location>
    <ligand>
        <name>a ubiquinone</name>
        <dbReference type="ChEBI" id="CHEBI:16389"/>
    </ligand>
</feature>
<comment type="similarity">
    <text evidence="17 20">Belongs to the cytochrome b family.</text>
</comment>
<evidence type="ECO:0000256" key="16">
    <source>
        <dbReference type="ARBA" id="ARBA00023136"/>
    </source>
</evidence>
<dbReference type="AlphaFoldDB" id="A0A346RJH2"/>
<dbReference type="PIRSF" id="PIRSF038885">
    <property type="entry name" value="COB"/>
    <property type="match status" value="1"/>
</dbReference>
<feature type="transmembrane region" description="Helical" evidence="20">
    <location>
        <begin position="230"/>
        <end position="251"/>
    </location>
</feature>
<dbReference type="InterPro" id="IPR005797">
    <property type="entry name" value="Cyt_b/b6_N"/>
</dbReference>
<evidence type="ECO:0000256" key="20">
    <source>
        <dbReference type="RuleBase" id="RU362117"/>
    </source>
</evidence>
<feature type="binding site" description="axial binding residue" evidence="19">
    <location>
        <position position="84"/>
    </location>
    <ligand>
        <name>heme b</name>
        <dbReference type="ChEBI" id="CHEBI:60344"/>
        <label>b562</label>
    </ligand>
    <ligandPart>
        <name>Fe</name>
        <dbReference type="ChEBI" id="CHEBI:18248"/>
    </ligandPart>
</feature>
<geneLocation type="mitochondrion" evidence="23"/>
<keyword evidence="13 19" id="KW-0408">Iron</keyword>
<keyword evidence="11 20" id="KW-0249">Electron transport</keyword>
<evidence type="ECO:0000256" key="15">
    <source>
        <dbReference type="ARBA" id="ARBA00023128"/>
    </source>
</evidence>
<evidence type="ECO:0000256" key="19">
    <source>
        <dbReference type="PIRSR" id="PIRSR038885-2"/>
    </source>
</evidence>
<keyword evidence="16 20" id="KW-0472">Membrane</keyword>
<dbReference type="InterPro" id="IPR036150">
    <property type="entry name" value="Cyt_b/b6_C_sf"/>
</dbReference>
<keyword evidence="15 20" id="KW-0496">Mitochondrion</keyword>
<dbReference type="GO" id="GO:0045275">
    <property type="term" value="C:respiratory chain complex III"/>
    <property type="evidence" value="ECO:0007669"/>
    <property type="project" value="InterPro"/>
</dbReference>
<keyword evidence="12 20" id="KW-1133">Transmembrane helix</keyword>
<comment type="subunit">
    <text evidence="3">The main subunits of complex b-c1 are: cytochrome b, cytochrome c1 and the Rieske protein.</text>
</comment>
<dbReference type="CDD" id="cd00284">
    <property type="entry name" value="Cytochrome_b_N"/>
    <property type="match status" value="1"/>
</dbReference>
<dbReference type="GO" id="GO:0016491">
    <property type="term" value="F:oxidoreductase activity"/>
    <property type="evidence" value="ECO:0007669"/>
    <property type="project" value="UniProtKB-UniRule"/>
</dbReference>
<protein>
    <recommendedName>
        <fullName evidence="4 20">Cytochrome b</fullName>
    </recommendedName>
</protein>
<comment type="cofactor">
    <cofactor evidence="20">
        <name>heme b</name>
        <dbReference type="ChEBI" id="CHEBI:60344"/>
    </cofactor>
    <text evidence="20">Binds 2 heme groups non-covalently.</text>
</comment>
<feature type="binding site" description="axial binding residue" evidence="19">
    <location>
        <position position="183"/>
    </location>
    <ligand>
        <name>heme b</name>
        <dbReference type="ChEBI" id="CHEBI:60344"/>
        <label>b562</label>
    </ligand>
    <ligandPart>
        <name>Fe</name>
        <dbReference type="ChEBI" id="CHEBI:18248"/>
    </ligandPart>
</feature>
<dbReference type="Pfam" id="PF00033">
    <property type="entry name" value="Cytochrome_B"/>
    <property type="match status" value="1"/>
</dbReference>
<evidence type="ECO:0000256" key="2">
    <source>
        <dbReference type="ARBA" id="ARBA00004448"/>
    </source>
</evidence>
<evidence type="ECO:0000256" key="10">
    <source>
        <dbReference type="ARBA" id="ARBA00022792"/>
    </source>
</evidence>
<dbReference type="EMBL" id="MG193482">
    <property type="protein sequence ID" value="AXS66219.1"/>
    <property type="molecule type" value="Genomic_DNA"/>
</dbReference>
<dbReference type="InterPro" id="IPR005798">
    <property type="entry name" value="Cyt_b/b6_C"/>
</dbReference>
<evidence type="ECO:0000256" key="8">
    <source>
        <dbReference type="ARBA" id="ARBA00022692"/>
    </source>
</evidence>
<dbReference type="GO" id="GO:0046872">
    <property type="term" value="F:metal ion binding"/>
    <property type="evidence" value="ECO:0007669"/>
    <property type="project" value="UniProtKB-UniRule"/>
</dbReference>
<feature type="transmembrane region" description="Helical" evidence="20">
    <location>
        <begin position="285"/>
        <end position="304"/>
    </location>
</feature>
<feature type="transmembrane region" description="Helical" evidence="20">
    <location>
        <begin position="141"/>
        <end position="166"/>
    </location>
</feature>
<feature type="binding site" description="axial binding residue" evidence="19">
    <location>
        <position position="98"/>
    </location>
    <ligand>
        <name>heme b</name>
        <dbReference type="ChEBI" id="CHEBI:60344"/>
        <label>b566</label>
    </ligand>
    <ligandPart>
        <name>Fe</name>
        <dbReference type="ChEBI" id="CHEBI:18248"/>
    </ligandPart>
</feature>
<evidence type="ECO:0000256" key="6">
    <source>
        <dbReference type="ARBA" id="ARBA00022617"/>
    </source>
</evidence>
<dbReference type="PANTHER" id="PTHR19271:SF16">
    <property type="entry name" value="CYTOCHROME B"/>
    <property type="match status" value="1"/>
</dbReference>
<dbReference type="InterPro" id="IPR048259">
    <property type="entry name" value="Cytochrome_b_N_euk/bac"/>
</dbReference>
<dbReference type="GO" id="GO:0005743">
    <property type="term" value="C:mitochondrial inner membrane"/>
    <property type="evidence" value="ECO:0007669"/>
    <property type="project" value="UniProtKB-SubCell"/>
</dbReference>
<dbReference type="InterPro" id="IPR027387">
    <property type="entry name" value="Cytb/b6-like_sf"/>
</dbReference>
<keyword evidence="14" id="KW-0830">Ubiquinone</keyword>
<reference evidence="23" key="1">
    <citation type="journal article" date="2018" name="J. ISSAAS">
        <title>The contribution of mitochondrial metagenomics to large-scale data mining and phylogenetic analysis of Coleoptera.</title>
        <authorList>
            <person name="Miller K."/>
            <person name="Linard B."/>
            <person name="Motyka M."/>
            <person name="Bocek M."/>
            <person name="Vogler A.P."/>
        </authorList>
    </citation>
    <scope>NUCLEOTIDE SEQUENCE</scope>
</reference>
<dbReference type="SUPFAM" id="SSF81648">
    <property type="entry name" value="a domain/subunit of cytochrome bc1 complex (Ubiquinol-cytochrome c reductase)"/>
    <property type="match status" value="1"/>
</dbReference>
<evidence type="ECO:0000313" key="23">
    <source>
        <dbReference type="EMBL" id="AXS66219.1"/>
    </source>
</evidence>
<sequence>MKMPMRKKSPILKILNKSLIDLPTPSNISTMWNFGSLLGLCLGIQIVTGVFLAMHYCPNIELAFNSVTHICRNVNYGWLIRTLHANGASAFFICLYIHIGRGLYYSSYNLKETWLIGVTIFLMVMGTAFLGYVLPWGQMSFWGATVITNLLSAIPYLGVTIVQWVWGGFAVDNATLTRFFTLHFLFPFIVAALVIIHLIFLHQTGSSNPLGTNSNTDKIPFHPYFSMKDIVGFLVLLALLSFLTLNSPYILSDPDNFTPANPLVTPVHIQPEWYFLFAYAILRSIPNKLGGVIALVMSIAILYISPLANKKKFQSTQFYPINKILFWSLLTSIILLTWIGARPVEEPFILTGQILTIFYFSYYVINPMVAKIWDKIVFS</sequence>
<keyword evidence="10" id="KW-0999">Mitochondrion inner membrane</keyword>
<dbReference type="Pfam" id="PF00032">
    <property type="entry name" value="Cytochrom_B_C"/>
    <property type="match status" value="1"/>
</dbReference>
<dbReference type="SUPFAM" id="SSF81342">
    <property type="entry name" value="Transmembrane di-heme cytochromes"/>
    <property type="match status" value="1"/>
</dbReference>
<evidence type="ECO:0000256" key="4">
    <source>
        <dbReference type="ARBA" id="ARBA00013531"/>
    </source>
</evidence>
<dbReference type="Gene3D" id="1.20.810.10">
    <property type="entry name" value="Cytochrome Bc1 Complex, Chain C"/>
    <property type="match status" value="1"/>
</dbReference>
<evidence type="ECO:0000256" key="18">
    <source>
        <dbReference type="PIRSR" id="PIRSR038885-1"/>
    </source>
</evidence>
<dbReference type="InterPro" id="IPR016174">
    <property type="entry name" value="Di-haem_cyt_TM"/>
</dbReference>
<accession>A0A346RJH2</accession>
<dbReference type="FunFam" id="1.20.810.10:FF:000002">
    <property type="entry name" value="Cytochrome b"/>
    <property type="match status" value="1"/>
</dbReference>
<name>A0A346RJH2_9CUCU</name>
<evidence type="ECO:0000256" key="14">
    <source>
        <dbReference type="ARBA" id="ARBA00023075"/>
    </source>
</evidence>
<dbReference type="PROSITE" id="PS51003">
    <property type="entry name" value="CYTB_CTER"/>
    <property type="match status" value="1"/>
</dbReference>
<gene>
    <name evidence="23" type="primary">cytb</name>
</gene>
<feature type="binding site" description="axial binding residue" evidence="19">
    <location>
        <position position="197"/>
    </location>
    <ligand>
        <name>heme b</name>
        <dbReference type="ChEBI" id="CHEBI:60344"/>
        <label>b566</label>
    </ligand>
    <ligandPart>
        <name>Fe</name>
        <dbReference type="ChEBI" id="CHEBI:18248"/>
    </ligandPart>
</feature>
<evidence type="ECO:0000256" key="13">
    <source>
        <dbReference type="ARBA" id="ARBA00023004"/>
    </source>
</evidence>
<proteinExistence type="inferred from homology"/>
<feature type="domain" description="Cytochrome b/b6 C-terminal region profile" evidence="22">
    <location>
        <begin position="211"/>
        <end position="379"/>
    </location>
</feature>
<dbReference type="GO" id="GO:0008121">
    <property type="term" value="F:quinol-cytochrome-c reductase activity"/>
    <property type="evidence" value="ECO:0007669"/>
    <property type="project" value="InterPro"/>
</dbReference>
<dbReference type="GO" id="GO:0006122">
    <property type="term" value="P:mitochondrial electron transport, ubiquinol to cytochrome c"/>
    <property type="evidence" value="ECO:0007669"/>
    <property type="project" value="TreeGrafter"/>
</dbReference>
<feature type="transmembrane region" description="Helical" evidence="20">
    <location>
        <begin position="178"/>
        <end position="201"/>
    </location>
</feature>
<feature type="domain" description="Cytochrome b/b6 N-terminal region profile" evidence="21">
    <location>
        <begin position="1"/>
        <end position="210"/>
    </location>
</feature>
<comment type="cofactor">
    <cofactor evidence="19">
        <name>heme</name>
        <dbReference type="ChEBI" id="CHEBI:30413"/>
    </cofactor>
    <text evidence="19">Binds 2 heme groups non-covalently.</text>
</comment>